<organism evidence="11 12">
    <name type="scientific">Flammeovirga yaeyamensis</name>
    <dbReference type="NCBI Taxonomy" id="367791"/>
    <lineage>
        <taxon>Bacteria</taxon>
        <taxon>Pseudomonadati</taxon>
        <taxon>Bacteroidota</taxon>
        <taxon>Cytophagia</taxon>
        <taxon>Cytophagales</taxon>
        <taxon>Flammeovirgaceae</taxon>
        <taxon>Flammeovirga</taxon>
    </lineage>
</organism>
<keyword evidence="12" id="KW-1185">Reference proteome</keyword>
<dbReference type="SUPFAM" id="SSF49464">
    <property type="entry name" value="Carboxypeptidase regulatory domain-like"/>
    <property type="match status" value="1"/>
</dbReference>
<protein>
    <submittedName>
        <fullName evidence="11">SusC/RagA family TonB-linked outer membrane protein</fullName>
    </submittedName>
</protein>
<dbReference type="EMBL" id="CP076133">
    <property type="protein sequence ID" value="QWG04621.1"/>
    <property type="molecule type" value="Genomic_DNA"/>
</dbReference>
<gene>
    <name evidence="11" type="ORF">KMW28_27365</name>
</gene>
<comment type="subcellular location">
    <subcellularLocation>
        <location evidence="1 8">Cell outer membrane</location>
        <topology evidence="1 8">Multi-pass membrane protein</topology>
    </subcellularLocation>
</comment>
<keyword evidence="7 8" id="KW-0998">Cell outer membrane</keyword>
<accession>A0AAX1NAR8</accession>
<dbReference type="InterPro" id="IPR008969">
    <property type="entry name" value="CarboxyPept-like_regulatory"/>
</dbReference>
<dbReference type="InterPro" id="IPR036942">
    <property type="entry name" value="Beta-barrel_TonB_sf"/>
</dbReference>
<dbReference type="KEGG" id="fya:KMW28_27365"/>
<evidence type="ECO:0000256" key="9">
    <source>
        <dbReference type="SAM" id="SignalP"/>
    </source>
</evidence>
<dbReference type="InterPro" id="IPR023996">
    <property type="entry name" value="TonB-dep_OMP_SusC/RagA"/>
</dbReference>
<dbReference type="GO" id="GO:0015344">
    <property type="term" value="F:siderophore uptake transmembrane transporter activity"/>
    <property type="evidence" value="ECO:0007669"/>
    <property type="project" value="TreeGrafter"/>
</dbReference>
<dbReference type="NCBIfam" id="TIGR04057">
    <property type="entry name" value="SusC_RagA_signa"/>
    <property type="match status" value="1"/>
</dbReference>
<sequence>MLNFKQLQSIILLSLGIVASAWAQERQITGQVTEETGEPIPGVTVLLKGTTKGSITDIDGKYHIQSSNDQDVLVFSFVGYQSKEIPVGGQSTINVALPVDTEELDEVVVIGYGTSEKSAFTGSATMVDAGQVENIQTSNPVAGLEGTVPGLSMTGITGQPGSSPNINIRGFSSINQSQSPLIILDGTPYDGPLNAINPKDIESFSVLKDASGTAIYGSRATNGIIMITTKNGKNNKPTINFSARYGVSQRAFKEYDRVDEKGYYELMFQAYKNDIQAADPNASEADIRDYVKHNLIDKELKYNAYNVPNNEVLDENGHLNPNAKLLYSDDWQKEMFGTAKRQEYNLSINGGNENSDYFISTGYLNEEGIVNNSGFEKLTTRVKANTDVKPWLKVGANLNYAYTKSRSIGATKTSMANPFYTTRIMGPIYPVYARDAQGNIINDDQGNRMYDFGSGETLGQTRPFAPMTNVVAVNQLDVNGYKRHNLGARGFISIDFLKDFNFKSNISTDIIYTNSGRTQNKEFGDASAVGGRSYKTNSLGQSYTFNQVLTYHKQIADRHGVNVTLGHENYKYSYDYLHATRSGYPISGLTELAAASNTENANSYINEHAIESYFGRVGYNFDQKYFVDASFRKDGSSRFSKQSRWGSFWSLGASWRVSEENFMQDVSWVNDLKLRASYGVVGNEGVTDDDGNQVYYPWDALYDMSYSNASANGGKLTSLSNPNLMWEKNVSTNLAVDFALFNRLSGTVEYYIRDSKDLIMDQPLAPSLGFNSVTKNVGAIRNKGIEISLSYDAIKAPSGFNWTVGFIGSKVYNEITELSQDQFINGTKLWKVGNSIYDFYLVDYAGVDPQTGDALYWRNVMDAEGNPTGEREKTTDYDGALNDSRKVVGSAIPDFQGSINNMFSYKGFDLSILATFSLGGKIYDNTYANLMMPSYGQAMSTDLHGAWQKPGDITDIPRLEARDDSNVNKRSSRFLTDATYFGIRNITLGYTFQPNLVKKLKVGSMRTYITADNIWYSTQRQGLYINPARSGITSYNYVPVRTISVGLDLTL</sequence>
<evidence type="ECO:0000313" key="12">
    <source>
        <dbReference type="Proteomes" id="UP000678679"/>
    </source>
</evidence>
<dbReference type="Gene3D" id="2.170.130.10">
    <property type="entry name" value="TonB-dependent receptor, plug domain"/>
    <property type="match status" value="1"/>
</dbReference>
<feature type="domain" description="TonB-dependent receptor plug" evidence="10">
    <location>
        <begin position="118"/>
        <end position="224"/>
    </location>
</feature>
<evidence type="ECO:0000256" key="1">
    <source>
        <dbReference type="ARBA" id="ARBA00004571"/>
    </source>
</evidence>
<dbReference type="FunFam" id="2.60.40.1120:FF:000003">
    <property type="entry name" value="Outer membrane protein Omp121"/>
    <property type="match status" value="1"/>
</dbReference>
<dbReference type="InterPro" id="IPR023997">
    <property type="entry name" value="TonB-dep_OMP_SusC/RagA_CS"/>
</dbReference>
<dbReference type="NCBIfam" id="TIGR04056">
    <property type="entry name" value="OMP_RagA_SusC"/>
    <property type="match status" value="1"/>
</dbReference>
<evidence type="ECO:0000256" key="6">
    <source>
        <dbReference type="ARBA" id="ARBA00023136"/>
    </source>
</evidence>
<keyword evidence="3 8" id="KW-1134">Transmembrane beta strand</keyword>
<evidence type="ECO:0000256" key="4">
    <source>
        <dbReference type="ARBA" id="ARBA00022692"/>
    </source>
</evidence>
<proteinExistence type="inferred from homology"/>
<keyword evidence="6 8" id="KW-0472">Membrane</keyword>
<dbReference type="InterPro" id="IPR012910">
    <property type="entry name" value="Plug_dom"/>
</dbReference>
<keyword evidence="4 8" id="KW-0812">Transmembrane</keyword>
<name>A0AAX1NAR8_9BACT</name>
<dbReference type="GO" id="GO:0009279">
    <property type="term" value="C:cell outer membrane"/>
    <property type="evidence" value="ECO:0007669"/>
    <property type="project" value="UniProtKB-SubCell"/>
</dbReference>
<feature type="signal peptide" evidence="9">
    <location>
        <begin position="1"/>
        <end position="23"/>
    </location>
</feature>
<reference evidence="11 12" key="1">
    <citation type="submission" date="2021-05" db="EMBL/GenBank/DDBJ databases">
        <title>Comparative genomic studies on the polysaccharide-degrading batcterial strains of the Flammeovirga genus.</title>
        <authorList>
            <person name="Zewei F."/>
            <person name="Zheng Z."/>
            <person name="Yu L."/>
            <person name="Ruyue G."/>
            <person name="Yanhong M."/>
            <person name="Yuanyuan C."/>
            <person name="Jingyan G."/>
            <person name="Wenjun H."/>
        </authorList>
    </citation>
    <scope>NUCLEOTIDE SEQUENCE [LARGE SCALE GENOMIC DNA]</scope>
    <source>
        <strain evidence="11 12">NBRC:100898</strain>
    </source>
</reference>
<evidence type="ECO:0000256" key="3">
    <source>
        <dbReference type="ARBA" id="ARBA00022452"/>
    </source>
</evidence>
<dbReference type="PROSITE" id="PS52016">
    <property type="entry name" value="TONB_DEPENDENT_REC_3"/>
    <property type="match status" value="1"/>
</dbReference>
<evidence type="ECO:0000259" key="10">
    <source>
        <dbReference type="Pfam" id="PF07715"/>
    </source>
</evidence>
<dbReference type="InterPro" id="IPR039426">
    <property type="entry name" value="TonB-dep_rcpt-like"/>
</dbReference>
<evidence type="ECO:0000313" key="11">
    <source>
        <dbReference type="EMBL" id="QWG04621.1"/>
    </source>
</evidence>
<dbReference type="RefSeq" id="WP_169665513.1">
    <property type="nucleotide sequence ID" value="NZ_CP076133.1"/>
</dbReference>
<evidence type="ECO:0000256" key="8">
    <source>
        <dbReference type="PROSITE-ProRule" id="PRU01360"/>
    </source>
</evidence>
<dbReference type="Proteomes" id="UP000678679">
    <property type="component" value="Chromosome 2"/>
</dbReference>
<evidence type="ECO:0000256" key="7">
    <source>
        <dbReference type="ARBA" id="ARBA00023237"/>
    </source>
</evidence>
<evidence type="ECO:0000256" key="5">
    <source>
        <dbReference type="ARBA" id="ARBA00022729"/>
    </source>
</evidence>
<dbReference type="Gene3D" id="2.40.170.20">
    <property type="entry name" value="TonB-dependent receptor, beta-barrel domain"/>
    <property type="match status" value="1"/>
</dbReference>
<dbReference type="AlphaFoldDB" id="A0AAX1NAR8"/>
<dbReference type="Gene3D" id="2.60.40.1120">
    <property type="entry name" value="Carboxypeptidase-like, regulatory domain"/>
    <property type="match status" value="1"/>
</dbReference>
<dbReference type="GO" id="GO:0044718">
    <property type="term" value="P:siderophore transmembrane transport"/>
    <property type="evidence" value="ECO:0007669"/>
    <property type="project" value="TreeGrafter"/>
</dbReference>
<dbReference type="Pfam" id="PF07715">
    <property type="entry name" value="Plug"/>
    <property type="match status" value="1"/>
</dbReference>
<keyword evidence="2 8" id="KW-0813">Transport</keyword>
<keyword evidence="5 9" id="KW-0732">Signal</keyword>
<dbReference type="PANTHER" id="PTHR30069:SF29">
    <property type="entry name" value="HEMOGLOBIN AND HEMOGLOBIN-HAPTOGLOBIN-BINDING PROTEIN 1-RELATED"/>
    <property type="match status" value="1"/>
</dbReference>
<dbReference type="SUPFAM" id="SSF56935">
    <property type="entry name" value="Porins"/>
    <property type="match status" value="1"/>
</dbReference>
<dbReference type="Pfam" id="PF13715">
    <property type="entry name" value="CarbopepD_reg_2"/>
    <property type="match status" value="1"/>
</dbReference>
<dbReference type="InterPro" id="IPR037066">
    <property type="entry name" value="Plug_dom_sf"/>
</dbReference>
<feature type="chain" id="PRO_5043869593" evidence="9">
    <location>
        <begin position="24"/>
        <end position="1051"/>
    </location>
</feature>
<dbReference type="PANTHER" id="PTHR30069">
    <property type="entry name" value="TONB-DEPENDENT OUTER MEMBRANE RECEPTOR"/>
    <property type="match status" value="1"/>
</dbReference>
<evidence type="ECO:0000256" key="2">
    <source>
        <dbReference type="ARBA" id="ARBA00022448"/>
    </source>
</evidence>
<comment type="similarity">
    <text evidence="8">Belongs to the TonB-dependent receptor family.</text>
</comment>